<evidence type="ECO:0008006" key="3">
    <source>
        <dbReference type="Google" id="ProtNLM"/>
    </source>
</evidence>
<dbReference type="Proteomes" id="UP000322658">
    <property type="component" value="Unassembled WGS sequence"/>
</dbReference>
<organism evidence="1 2">
    <name type="scientific">Alistipes shahii</name>
    <dbReference type="NCBI Taxonomy" id="328814"/>
    <lineage>
        <taxon>Bacteria</taxon>
        <taxon>Pseudomonadati</taxon>
        <taxon>Bacteroidota</taxon>
        <taxon>Bacteroidia</taxon>
        <taxon>Bacteroidales</taxon>
        <taxon>Rikenellaceae</taxon>
        <taxon>Alistipes</taxon>
    </lineage>
</organism>
<reference evidence="1 2" key="1">
    <citation type="journal article" date="2019" name="Nat. Med.">
        <title>A library of human gut bacterial isolates paired with longitudinal multiomics data enables mechanistic microbiome research.</title>
        <authorList>
            <person name="Poyet M."/>
            <person name="Groussin M."/>
            <person name="Gibbons S.M."/>
            <person name="Avila-Pacheco J."/>
            <person name="Jiang X."/>
            <person name="Kearney S.M."/>
            <person name="Perrotta A.R."/>
            <person name="Berdy B."/>
            <person name="Zhao S."/>
            <person name="Lieberman T.D."/>
            <person name="Swanson P.K."/>
            <person name="Smith M."/>
            <person name="Roesemann S."/>
            <person name="Alexander J.E."/>
            <person name="Rich S.A."/>
            <person name="Livny J."/>
            <person name="Vlamakis H."/>
            <person name="Clish C."/>
            <person name="Bullock K."/>
            <person name="Deik A."/>
            <person name="Scott J."/>
            <person name="Pierce K.A."/>
            <person name="Xavier R.J."/>
            <person name="Alm E.J."/>
        </authorList>
    </citation>
    <scope>NUCLEOTIDE SEQUENCE [LARGE SCALE GENOMIC DNA]</scope>
    <source>
        <strain evidence="1 2">BIOML-A1</strain>
    </source>
</reference>
<dbReference type="AlphaFoldDB" id="A0A5B3GVZ6"/>
<proteinExistence type="predicted"/>
<protein>
    <recommendedName>
        <fullName evidence="3">DUF5034 domain-containing protein</fullName>
    </recommendedName>
</protein>
<dbReference type="RefSeq" id="WP_022061531.1">
    <property type="nucleotide sequence ID" value="NZ_CATVWL010000001.1"/>
</dbReference>
<evidence type="ECO:0000313" key="2">
    <source>
        <dbReference type="Proteomes" id="UP000322658"/>
    </source>
</evidence>
<evidence type="ECO:0000313" key="1">
    <source>
        <dbReference type="EMBL" id="KAA2376759.1"/>
    </source>
</evidence>
<name>A0A5B3GVZ6_9BACT</name>
<sequence length="216" mass="24881">MKKLVLLLCVLSAVGCVKSYEDYYTRSFVLSYGNMRGISVAMTDFGLGYSVDFVGESEWDVAMSGKKKDFYNQLCEKHNDVSYNRRVRVYFYDQGLNPRCFRDFVNLEVWSSADWDAEHPAGTSLNDLARFSSNTPWPYIQSGYTQKYHEQLNGEYYPVDKLISELTPDDMTLLPRGGFYFRFVTRPAQPGKHTLFVRLTADDGKVFEASCDVEFQ</sequence>
<dbReference type="EMBL" id="VVXJ01000007">
    <property type="protein sequence ID" value="KAA2376759.1"/>
    <property type="molecule type" value="Genomic_DNA"/>
</dbReference>
<comment type="caution">
    <text evidence="1">The sequence shown here is derived from an EMBL/GenBank/DDBJ whole genome shotgun (WGS) entry which is preliminary data.</text>
</comment>
<dbReference type="PROSITE" id="PS51257">
    <property type="entry name" value="PROKAR_LIPOPROTEIN"/>
    <property type="match status" value="1"/>
</dbReference>
<gene>
    <name evidence="1" type="ORF">F2Y07_04595</name>
</gene>
<accession>A0A5B3GVZ6</accession>